<evidence type="ECO:0000313" key="9">
    <source>
        <dbReference type="EMBL" id="GMF40966.1"/>
    </source>
</evidence>
<evidence type="ECO:0000256" key="1">
    <source>
        <dbReference type="ARBA" id="ARBA00004613"/>
    </source>
</evidence>
<accession>A0A9W6XJY9</accession>
<keyword evidence="3 6" id="KW-0964">Secreted</keyword>
<comment type="similarity">
    <text evidence="2 6">Belongs to the elicitin family.</text>
</comment>
<keyword evidence="10" id="KW-1185">Reference proteome</keyword>
<dbReference type="SMART" id="SM01187">
    <property type="entry name" value="Elicitin"/>
    <property type="match status" value="1"/>
</dbReference>
<comment type="subcellular location">
    <subcellularLocation>
        <location evidence="1 6">Secreted</location>
    </subcellularLocation>
</comment>
<organism evidence="9 10">
    <name type="scientific">Phytophthora fragariaefolia</name>
    <dbReference type="NCBI Taxonomy" id="1490495"/>
    <lineage>
        <taxon>Eukaryota</taxon>
        <taxon>Sar</taxon>
        <taxon>Stramenopiles</taxon>
        <taxon>Oomycota</taxon>
        <taxon>Peronosporomycetes</taxon>
        <taxon>Peronosporales</taxon>
        <taxon>Peronosporaceae</taxon>
        <taxon>Phytophthora</taxon>
    </lineage>
</organism>
<dbReference type="PROSITE" id="PS51257">
    <property type="entry name" value="PROKAR_LIPOPROTEIN"/>
    <property type="match status" value="1"/>
</dbReference>
<dbReference type="InterPro" id="IPR002200">
    <property type="entry name" value="Elicitin"/>
</dbReference>
<feature type="region of interest" description="Disordered" evidence="7">
    <location>
        <begin position="106"/>
        <end position="130"/>
    </location>
</feature>
<comment type="function">
    <text evidence="6">Induces local and distal defense responses (incompatible hypersensitive reaction) in plants from the solanaceae and cruciferae families. Elicits leaf necrosis and causes the accumulation of pathogenesis-related proteins. Might interact with the lipidic molecules of the plasma membrane.</text>
</comment>
<protein>
    <recommendedName>
        <fullName evidence="6">Elicitin</fullName>
    </recommendedName>
</protein>
<feature type="compositionally biased region" description="Low complexity" evidence="7">
    <location>
        <begin position="109"/>
        <end position="130"/>
    </location>
</feature>
<comment type="caution">
    <text evidence="9">The sequence shown here is derived from an EMBL/GenBank/DDBJ whole genome shotgun (WGS) entry which is preliminary data.</text>
</comment>
<dbReference type="InterPro" id="IPR036470">
    <property type="entry name" value="Elicitin_sf"/>
</dbReference>
<dbReference type="AlphaFoldDB" id="A0A9W6XJY9"/>
<reference evidence="9" key="1">
    <citation type="submission" date="2023-04" db="EMBL/GenBank/DDBJ databases">
        <title>Phytophthora fragariaefolia NBRC 109709.</title>
        <authorList>
            <person name="Ichikawa N."/>
            <person name="Sato H."/>
            <person name="Tonouchi N."/>
        </authorList>
    </citation>
    <scope>NUCLEOTIDE SEQUENCE</scope>
    <source>
        <strain evidence="9">NBRC 109709</strain>
    </source>
</reference>
<feature type="signal peptide" evidence="8">
    <location>
        <begin position="1"/>
        <end position="19"/>
    </location>
</feature>
<evidence type="ECO:0000256" key="7">
    <source>
        <dbReference type="SAM" id="MobiDB-lite"/>
    </source>
</evidence>
<dbReference type="Pfam" id="PF00964">
    <property type="entry name" value="Elicitin"/>
    <property type="match status" value="1"/>
</dbReference>
<evidence type="ECO:0000256" key="3">
    <source>
        <dbReference type="ARBA" id="ARBA00022525"/>
    </source>
</evidence>
<proteinExistence type="inferred from homology"/>
<sequence>MKLLLVGAVATAVVQSSSAASCATSTISRLLADQYIDECSSDSGYVFTTGVKPKSDEVAGMCASDACQSLLDDVVAMNLADCTLPIGDNIYLFADLVDYVSGHCEEDNTPAPTTSTPQPTTPSPTSVPATATPAPTVAIASCTAAQHLWI</sequence>
<dbReference type="Gene3D" id="1.10.239.10">
    <property type="entry name" value="Elicitin domain"/>
    <property type="match status" value="1"/>
</dbReference>
<evidence type="ECO:0000256" key="2">
    <source>
        <dbReference type="ARBA" id="ARBA00009544"/>
    </source>
</evidence>
<gene>
    <name evidence="9" type="ORF">Pfra01_001276900</name>
</gene>
<evidence type="ECO:0000313" key="10">
    <source>
        <dbReference type="Proteomes" id="UP001165121"/>
    </source>
</evidence>
<evidence type="ECO:0000256" key="5">
    <source>
        <dbReference type="ARBA" id="ARBA00023157"/>
    </source>
</evidence>
<dbReference type="OrthoDB" id="127657at2759"/>
<dbReference type="EMBL" id="BSXT01001294">
    <property type="protein sequence ID" value="GMF40966.1"/>
    <property type="molecule type" value="Genomic_DNA"/>
</dbReference>
<keyword evidence="5 6" id="KW-1015">Disulfide bond</keyword>
<dbReference type="Proteomes" id="UP001165121">
    <property type="component" value="Unassembled WGS sequence"/>
</dbReference>
<name>A0A9W6XJY9_9STRA</name>
<keyword evidence="4 6" id="KW-0928">Hypersensitive response elicitation</keyword>
<dbReference type="SUPFAM" id="SSF48647">
    <property type="entry name" value="Fungal elicitin"/>
    <property type="match status" value="1"/>
</dbReference>
<dbReference type="GO" id="GO:0052040">
    <property type="term" value="P:symbiont-mediated perturbation of host programmed cell death"/>
    <property type="evidence" value="ECO:0007669"/>
    <property type="project" value="UniProtKB-UniRule"/>
</dbReference>
<feature type="chain" id="PRO_5040758741" description="Elicitin" evidence="8">
    <location>
        <begin position="20"/>
        <end position="150"/>
    </location>
</feature>
<evidence type="ECO:0000256" key="4">
    <source>
        <dbReference type="ARBA" id="ARBA00022978"/>
    </source>
</evidence>
<evidence type="ECO:0000256" key="8">
    <source>
        <dbReference type="SAM" id="SignalP"/>
    </source>
</evidence>
<keyword evidence="8" id="KW-0732">Signal</keyword>
<evidence type="ECO:0000256" key="6">
    <source>
        <dbReference type="RuleBase" id="RU368111"/>
    </source>
</evidence>
<dbReference type="GO" id="GO:0005576">
    <property type="term" value="C:extracellular region"/>
    <property type="evidence" value="ECO:0007669"/>
    <property type="project" value="UniProtKB-SubCell"/>
</dbReference>